<dbReference type="PROSITE" id="PS51194">
    <property type="entry name" value="HELICASE_CTER"/>
    <property type="match status" value="1"/>
</dbReference>
<dbReference type="Gene3D" id="3.40.50.300">
    <property type="entry name" value="P-loop containing nucleotide triphosphate hydrolases"/>
    <property type="match status" value="1"/>
</dbReference>
<dbReference type="GO" id="GO:0004386">
    <property type="term" value="F:helicase activity"/>
    <property type="evidence" value="ECO:0007669"/>
    <property type="project" value="UniProtKB-KW"/>
</dbReference>
<gene>
    <name evidence="3" type="ORF">GCM10011399_06420</name>
</gene>
<evidence type="ECO:0000256" key="1">
    <source>
        <dbReference type="SAM" id="MobiDB-lite"/>
    </source>
</evidence>
<proteinExistence type="predicted"/>
<feature type="domain" description="Helicase C-terminal" evidence="2">
    <location>
        <begin position="881"/>
        <end position="1080"/>
    </location>
</feature>
<dbReference type="InterPro" id="IPR027417">
    <property type="entry name" value="P-loop_NTPase"/>
</dbReference>
<keyword evidence="3" id="KW-0347">Helicase</keyword>
<organism evidence="3 4">
    <name type="scientific">Subtercola lobariae</name>
    <dbReference type="NCBI Taxonomy" id="1588641"/>
    <lineage>
        <taxon>Bacteria</taxon>
        <taxon>Bacillati</taxon>
        <taxon>Actinomycetota</taxon>
        <taxon>Actinomycetes</taxon>
        <taxon>Micrococcales</taxon>
        <taxon>Microbacteriaceae</taxon>
        <taxon>Subtercola</taxon>
    </lineage>
</organism>
<dbReference type="EMBL" id="BMGP01000001">
    <property type="protein sequence ID" value="GGF15303.1"/>
    <property type="molecule type" value="Genomic_DNA"/>
</dbReference>
<dbReference type="NCBIfam" id="NF038325">
    <property type="entry name" value="DISARM_DrmAS"/>
    <property type="match status" value="1"/>
</dbReference>
<dbReference type="AlphaFoldDB" id="A0A917B357"/>
<keyword evidence="3" id="KW-0067">ATP-binding</keyword>
<keyword evidence="3" id="KW-0378">Hydrolase</keyword>
<evidence type="ECO:0000313" key="4">
    <source>
        <dbReference type="Proteomes" id="UP000598775"/>
    </source>
</evidence>
<dbReference type="RefSeq" id="WP_188673536.1">
    <property type="nucleotide sequence ID" value="NZ_BMGP01000001.1"/>
</dbReference>
<keyword evidence="4" id="KW-1185">Reference proteome</keyword>
<protein>
    <submittedName>
        <fullName evidence="3">Helicase</fullName>
    </submittedName>
</protein>
<dbReference type="Pfam" id="PF00271">
    <property type="entry name" value="Helicase_C"/>
    <property type="match status" value="1"/>
</dbReference>
<dbReference type="SUPFAM" id="SSF52540">
    <property type="entry name" value="P-loop containing nucleoside triphosphate hydrolases"/>
    <property type="match status" value="1"/>
</dbReference>
<evidence type="ECO:0000259" key="2">
    <source>
        <dbReference type="PROSITE" id="PS51194"/>
    </source>
</evidence>
<reference evidence="3 4" key="1">
    <citation type="journal article" date="2014" name="Int. J. Syst. Evol. Microbiol.">
        <title>Complete genome sequence of Corynebacterium casei LMG S-19264T (=DSM 44701T), isolated from a smear-ripened cheese.</title>
        <authorList>
            <consortium name="US DOE Joint Genome Institute (JGI-PGF)"/>
            <person name="Walter F."/>
            <person name="Albersmeier A."/>
            <person name="Kalinowski J."/>
            <person name="Ruckert C."/>
        </authorList>
    </citation>
    <scope>NUCLEOTIDE SEQUENCE [LARGE SCALE GENOMIC DNA]</scope>
    <source>
        <strain evidence="3 4">CGMCC 1.12976</strain>
    </source>
</reference>
<dbReference type="CDD" id="cd18785">
    <property type="entry name" value="SF2_C"/>
    <property type="match status" value="1"/>
</dbReference>
<feature type="region of interest" description="Disordered" evidence="1">
    <location>
        <begin position="60"/>
        <end position="86"/>
    </location>
</feature>
<dbReference type="InterPro" id="IPR001650">
    <property type="entry name" value="Helicase_C-like"/>
</dbReference>
<name>A0A917B357_9MICO</name>
<accession>A0A917B357</accession>
<comment type="caution">
    <text evidence="3">The sequence shown here is derived from an EMBL/GenBank/DDBJ whole genome shotgun (WGS) entry which is preliminary data.</text>
</comment>
<dbReference type="Proteomes" id="UP000598775">
    <property type="component" value="Unassembled WGS sequence"/>
</dbReference>
<sequence length="1249" mass="135753">MTTEITSGTTASSAKVRDELISLLQRDLMGPWGGMDETISGTPRGRYLVGALAPVSIGDDDPVTLPVREHPPTVDVESPGDFRDSEGTAVVDTAATRDVKGVLEEADETIADAGGADTDDDRGPESKLIAPSSMGLRFQVSPKVNSLVFTARWGQYESRRTTDEDGYTKTYNDRIGHAESRTIDISAIEPRTTHTDVIVEGHVAISVEVFEHDGLRVIEAALQNTKVTGKELPPRVWLFQTELEVSAPDGEAVFQPTRDALENARDFGDAEVLQLDLLYRDRLEFAVGRTASATWTLPEPDSRRAIAVRTTWLPSADVPQTLAPSIEGAEMSMRLLMDAAPEQLDEYLTPLIDGYNDWLGERCVDARALPEHLHEVAESGVKDGEDALKRLREGLALLTDTASDAPNSAQARQAFAFMNRTMRDQRIRSQIAGLRAADRALTVAEATAAIESKGDIAASWRAFQLAFIMMQLPSIVDPTVPRRSGDMPRAELLFFPTGGGKTEAYLGLAAFTFGIRRLQGVIETPGGVIDGRDGVAVLMRYTLRLLTSQQFLRATTLMCAAEIVRREDPATWGAEPFRIGLWVGSSVSPKRFAEAEQQVKDVRNDDGKTAYGLTVLQFSSCPWCGTPINPKADVVAVKATQRIHVYCGDKLGACPFSAGGTVADGLPVLTVDDEIYRNPPTFLLATVDKFARLAREGEAASLFGYVSKRCERHGYKHPDTASTVCNANDHASKLEGGRNYPKASVKAVDRLRPPDLIIQDELHLITGALGTAVGLFEAAVDTLSTWEIGATDDAALVKPLVIASTATVRNARDQVQKLYARRVQIFPPQVLSVTDTFFSAEEPITPEKPGRRYIGVCAHGARLTLAEIRVSEILLLAGQKLFDEHGEAAEPYATLVDYFSATRELAGMRRYLEDDIVTRTSNPDKDSGYPRRGSSGLRIGELTSRISSSDISATLTNLAVPFDPERDTTQAKQQYGAQAAAAKAAGKKLKSRDAFPYDVVLATSMLQVGVDVPRLGLMLVVGQPKNTAEYIQASSRVGREASKPGLVVTLANRSRPRDMAHCEQFQHYHETFYAHVEALSVTPFSDAALERGLTGLLVSAARVADGRSTPSLSSETGAGSIAIRRPFVDTLVDRIVKRIAVASQDDDVAEAARGKLILRLDKWTDESDKWSGALTYQKDTVAGGQIVSPLLVSPETVAPDENSRLFQVANSMREVQPEINLLVTPFVGKLAEPITSAAPKWVFAEKEPK</sequence>
<evidence type="ECO:0000313" key="3">
    <source>
        <dbReference type="EMBL" id="GGF15303.1"/>
    </source>
</evidence>
<keyword evidence="3" id="KW-0547">Nucleotide-binding</keyword>